<dbReference type="Proteomes" id="UP000683246">
    <property type="component" value="Chromosome"/>
</dbReference>
<comment type="cofactor">
    <cofactor evidence="1">
        <name>[4Fe-4S] cluster</name>
        <dbReference type="ChEBI" id="CHEBI:49883"/>
    </cofactor>
</comment>
<dbReference type="InterPro" id="IPR023867">
    <property type="entry name" value="Sulphatase_maturase_rSAM"/>
</dbReference>
<dbReference type="PANTHER" id="PTHR43273:SF3">
    <property type="entry name" value="ANAEROBIC SULFATASE-MATURATING ENZYME HOMOLOG ASLB-RELATED"/>
    <property type="match status" value="1"/>
</dbReference>
<dbReference type="InterPro" id="IPR013785">
    <property type="entry name" value="Aldolase_TIM"/>
</dbReference>
<evidence type="ECO:0000256" key="4">
    <source>
        <dbReference type="ARBA" id="ARBA00022723"/>
    </source>
</evidence>
<evidence type="ECO:0000256" key="5">
    <source>
        <dbReference type="ARBA" id="ARBA00023004"/>
    </source>
</evidence>
<evidence type="ECO:0000256" key="6">
    <source>
        <dbReference type="ARBA" id="ARBA00023014"/>
    </source>
</evidence>
<dbReference type="InterPro" id="IPR058240">
    <property type="entry name" value="rSAM_sf"/>
</dbReference>
<feature type="domain" description="Radical SAM core" evidence="8">
    <location>
        <begin position="1"/>
        <end position="227"/>
    </location>
</feature>
<dbReference type="SUPFAM" id="SSF102114">
    <property type="entry name" value="Radical SAM enzymes"/>
    <property type="match status" value="1"/>
</dbReference>
<dbReference type="NCBIfam" id="NF010321">
    <property type="entry name" value="PRK13758.1"/>
    <property type="match status" value="1"/>
</dbReference>
<keyword evidence="10" id="KW-1185">Reference proteome</keyword>
<dbReference type="KEGG" id="vpy:HZI73_09815"/>
<dbReference type="SFLD" id="SFLDG01384">
    <property type="entry name" value="thioether_bond_formation_requi"/>
    <property type="match status" value="1"/>
</dbReference>
<dbReference type="CDD" id="cd21120">
    <property type="entry name" value="SPASM_anSME"/>
    <property type="match status" value="1"/>
</dbReference>
<keyword evidence="6" id="KW-0411">Iron-sulfur</keyword>
<organism evidence="9 10">
    <name type="scientific">Vallitalea pronyensis</name>
    <dbReference type="NCBI Taxonomy" id="1348613"/>
    <lineage>
        <taxon>Bacteria</taxon>
        <taxon>Bacillati</taxon>
        <taxon>Bacillota</taxon>
        <taxon>Clostridia</taxon>
        <taxon>Lachnospirales</taxon>
        <taxon>Vallitaleaceae</taxon>
        <taxon>Vallitalea</taxon>
    </lineage>
</organism>
<keyword evidence="2" id="KW-0004">4Fe-4S</keyword>
<dbReference type="SFLD" id="SFLDG01386">
    <property type="entry name" value="main_SPASM_domain-containing"/>
    <property type="match status" value="1"/>
</dbReference>
<accession>A0A8J8MJS6</accession>
<evidence type="ECO:0000256" key="2">
    <source>
        <dbReference type="ARBA" id="ARBA00022485"/>
    </source>
</evidence>
<evidence type="ECO:0000256" key="1">
    <source>
        <dbReference type="ARBA" id="ARBA00001966"/>
    </source>
</evidence>
<dbReference type="SFLD" id="SFLDG01072">
    <property type="entry name" value="dehydrogenase_like"/>
    <property type="match status" value="1"/>
</dbReference>
<evidence type="ECO:0000259" key="8">
    <source>
        <dbReference type="PROSITE" id="PS51918"/>
    </source>
</evidence>
<keyword evidence="5" id="KW-0408">Iron</keyword>
<dbReference type="GO" id="GO:0016491">
    <property type="term" value="F:oxidoreductase activity"/>
    <property type="evidence" value="ECO:0007669"/>
    <property type="project" value="InterPro"/>
</dbReference>
<dbReference type="GO" id="GO:0051539">
    <property type="term" value="F:4 iron, 4 sulfur cluster binding"/>
    <property type="evidence" value="ECO:0007669"/>
    <property type="project" value="UniProtKB-KW"/>
</dbReference>
<keyword evidence="4" id="KW-0479">Metal-binding</keyword>
<dbReference type="NCBIfam" id="TIGR03942">
    <property type="entry name" value="sulfatase_rSAM"/>
    <property type="match status" value="1"/>
</dbReference>
<dbReference type="Gene3D" id="3.20.20.70">
    <property type="entry name" value="Aldolase class I"/>
    <property type="match status" value="1"/>
</dbReference>
<evidence type="ECO:0000313" key="10">
    <source>
        <dbReference type="Proteomes" id="UP000683246"/>
    </source>
</evidence>
<dbReference type="SFLD" id="SFLDS00029">
    <property type="entry name" value="Radical_SAM"/>
    <property type="match status" value="1"/>
</dbReference>
<keyword evidence="3" id="KW-0949">S-adenosyl-L-methionine</keyword>
<protein>
    <submittedName>
        <fullName evidence="9">Anaerobic sulfatase maturase</fullName>
    </submittedName>
</protein>
<dbReference type="CDD" id="cd01335">
    <property type="entry name" value="Radical_SAM"/>
    <property type="match status" value="1"/>
</dbReference>
<dbReference type="Pfam" id="PF13186">
    <property type="entry name" value="SPASM"/>
    <property type="match status" value="1"/>
</dbReference>
<evidence type="ECO:0000256" key="7">
    <source>
        <dbReference type="ARBA" id="ARBA00023601"/>
    </source>
</evidence>
<dbReference type="SFLD" id="SFLDG01067">
    <property type="entry name" value="SPASM/twitch_domain_containing"/>
    <property type="match status" value="1"/>
</dbReference>
<dbReference type="RefSeq" id="WP_212698068.1">
    <property type="nucleotide sequence ID" value="NZ_CP058649.1"/>
</dbReference>
<proteinExistence type="inferred from homology"/>
<reference evidence="9" key="1">
    <citation type="submission" date="2020-07" db="EMBL/GenBank/DDBJ databases">
        <title>Vallitalea pronyensis genome.</title>
        <authorList>
            <person name="Postec A."/>
        </authorList>
    </citation>
    <scope>NUCLEOTIDE SEQUENCE</scope>
    <source>
        <strain evidence="9">FatNI3</strain>
    </source>
</reference>
<dbReference type="EMBL" id="CP058649">
    <property type="protein sequence ID" value="QUI22578.1"/>
    <property type="molecule type" value="Genomic_DNA"/>
</dbReference>
<dbReference type="GO" id="GO:0046872">
    <property type="term" value="F:metal ion binding"/>
    <property type="evidence" value="ECO:0007669"/>
    <property type="project" value="UniProtKB-KW"/>
</dbReference>
<dbReference type="AlphaFoldDB" id="A0A8J8MJS6"/>
<dbReference type="InterPro" id="IPR007197">
    <property type="entry name" value="rSAM"/>
</dbReference>
<dbReference type="NCBIfam" id="TIGR04085">
    <property type="entry name" value="rSAM_more_4Fe4S"/>
    <property type="match status" value="1"/>
</dbReference>
<sequence>MPPLSLLIKPASGNCNLRCKYCFYYDVIHKREVPSYGMMSEETLETLVKKAFEYAEGSVTFAFQGGEPTLASLDFFKQFIAFQEKYNTNNIKINNALQTNGMVIDDAWAEFFYDNQFLIGLSLDGHKDIHNYYRIDAKGEGSFNRIMKTCKIFDKHKVMYNILCVVNKHVAKHPSKVYNFFRKQGFEFLQFIPCLDELDQEPGQNQYSLTPDGYEHFLKTIFDLWYADFMNGKGVSIRMFDNILQMILGYPPESCDMNGHCSVNAVVEADGSIYPCDFYVIDKWKLGNIMQSDLNTILRCDLAKEFVQESVNTDPQCRTCEFYRICRSGCKRHKEPKVNGQYSRNYFCDAYKRFYGYTLPRFMEVARKVSAR</sequence>
<dbReference type="PROSITE" id="PS51918">
    <property type="entry name" value="RADICAL_SAM"/>
    <property type="match status" value="1"/>
</dbReference>
<name>A0A8J8MJS6_9FIRM</name>
<evidence type="ECO:0000256" key="3">
    <source>
        <dbReference type="ARBA" id="ARBA00022691"/>
    </source>
</evidence>
<gene>
    <name evidence="9" type="ORF">HZI73_09815</name>
</gene>
<dbReference type="InterPro" id="IPR047207">
    <property type="entry name" value="SPASM_anSME"/>
</dbReference>
<dbReference type="InterPro" id="IPR023885">
    <property type="entry name" value="4Fe4S-binding_SPASM_dom"/>
</dbReference>
<dbReference type="InterPro" id="IPR034485">
    <property type="entry name" value="Anaerobic_Cys-type_sulfatase-m"/>
</dbReference>
<dbReference type="SFLD" id="SFLDF00289">
    <property type="entry name" value="anaerobic_Cys-type_sulfatase-m"/>
    <property type="match status" value="1"/>
</dbReference>
<evidence type="ECO:0000313" key="9">
    <source>
        <dbReference type="EMBL" id="QUI22578.1"/>
    </source>
</evidence>
<dbReference type="PANTHER" id="PTHR43273">
    <property type="entry name" value="ANAEROBIC SULFATASE-MATURATING ENZYME HOMOLOG ASLB-RELATED"/>
    <property type="match status" value="1"/>
</dbReference>
<dbReference type="Pfam" id="PF04055">
    <property type="entry name" value="Radical_SAM"/>
    <property type="match status" value="1"/>
</dbReference>
<comment type="similarity">
    <text evidence="7">Belongs to the radical SAM superfamily. Anaerobic sulfatase-maturating enzyme family.</text>
</comment>